<dbReference type="InterPro" id="IPR045444">
    <property type="entry name" value="DUF6503"/>
</dbReference>
<dbReference type="EMBL" id="JAGEVF010000001">
    <property type="protein sequence ID" value="MBO3115462.1"/>
    <property type="molecule type" value="Genomic_DNA"/>
</dbReference>
<proteinExistence type="predicted"/>
<evidence type="ECO:0008006" key="3">
    <source>
        <dbReference type="Google" id="ProtNLM"/>
    </source>
</evidence>
<comment type="caution">
    <text evidence="1">The sequence shown here is derived from an EMBL/GenBank/DDBJ whole genome shotgun (WGS) entry which is preliminary data.</text>
</comment>
<organism evidence="1 2">
    <name type="scientific">Winogradskyella pelagia</name>
    <dbReference type="NCBI Taxonomy" id="2819984"/>
    <lineage>
        <taxon>Bacteria</taxon>
        <taxon>Pseudomonadati</taxon>
        <taxon>Bacteroidota</taxon>
        <taxon>Flavobacteriia</taxon>
        <taxon>Flavobacteriales</taxon>
        <taxon>Flavobacteriaceae</taxon>
        <taxon>Winogradskyella</taxon>
    </lineage>
</organism>
<accession>A0ABS3SY91</accession>
<reference evidence="1 2" key="1">
    <citation type="submission" date="2021-03" db="EMBL/GenBank/DDBJ databases">
        <title>Winogradskyella sp. nov., isolated from costal sediment.</title>
        <authorList>
            <person name="Gao C."/>
        </authorList>
    </citation>
    <scope>NUCLEOTIDE SEQUENCE [LARGE SCALE GENOMIC DNA]</scope>
    <source>
        <strain evidence="1 2">DF17</strain>
    </source>
</reference>
<name>A0ABS3SY91_9FLAO</name>
<dbReference type="RefSeq" id="WP_208152224.1">
    <property type="nucleotide sequence ID" value="NZ_JAGEVF010000001.1"/>
</dbReference>
<evidence type="ECO:0000313" key="1">
    <source>
        <dbReference type="EMBL" id="MBO3115462.1"/>
    </source>
</evidence>
<dbReference type="Pfam" id="PF20113">
    <property type="entry name" value="DUF6503"/>
    <property type="match status" value="1"/>
</dbReference>
<dbReference type="Proteomes" id="UP000676776">
    <property type="component" value="Unassembled WGS sequence"/>
</dbReference>
<sequence>MTVRLVFLVVTLFSLFSVWSQELTAAQLLDKSIAFHDPNNQWSTFEGDFTVEMTTPNASKRVSHIKINLPLEYFSVSAKRDSVNTYYEINKGQCKMLYNGKSIDSINDKGMSCDRAVLYKNYYTYLYGLPMKLKDPGTVLDKEVEKRTFKNRDYLVLKVSYDASTGSDIWFFYFNPSTYAMEVYQFFKTDDSGRMILDSGEYILLSEIFVVNGIKMPQTRAWYYNKDNKHLGTDTLIEN</sequence>
<protein>
    <recommendedName>
        <fullName evidence="3">Aspartyl-tRNA synthetase</fullName>
    </recommendedName>
</protein>
<gene>
    <name evidence="1" type="ORF">J4050_01810</name>
</gene>
<evidence type="ECO:0000313" key="2">
    <source>
        <dbReference type="Proteomes" id="UP000676776"/>
    </source>
</evidence>
<keyword evidence="2" id="KW-1185">Reference proteome</keyword>